<accession>A0A8H3FJH6</accession>
<comment type="caution">
    <text evidence="3">The sequence shown here is derived from an EMBL/GenBank/DDBJ whole genome shotgun (WGS) entry which is preliminary data.</text>
</comment>
<evidence type="ECO:0000313" key="3">
    <source>
        <dbReference type="EMBL" id="CAF9925699.1"/>
    </source>
</evidence>
<sequence>MAGPLAAADRSAQLAEEQVDNDEAVSNMTAPKDLSFPLRLSPQTTLHIQLTVLATSTLILLTTRSQSTSSSNSALGSFVYAMPNRLAPDSPPLSTPLYALPSSIEFATRVAKIIAKRTRKPTYVGCSVVFEGATVEEEMEDIGDIGDIDWHYYLPSSMELTSSVPGERSLPKLLSSLELSMHPSIFVFLTFPPSTNPPSGLFQQMMFREAEGLTVISTLDSAEEHGLSYTFPSRMITCEVHSSLEAVGFIAEMARVLTEHDLGVNPVSGFYHDHLFIPRGCEQNAIAALKAMALRAKSKLEKQA</sequence>
<evidence type="ECO:0000313" key="4">
    <source>
        <dbReference type="Proteomes" id="UP000664521"/>
    </source>
</evidence>
<dbReference type="Gene3D" id="3.30.2130.10">
    <property type="entry name" value="VC0802-like"/>
    <property type="match status" value="1"/>
</dbReference>
<dbReference type="GO" id="GO:0046394">
    <property type="term" value="P:carboxylic acid biosynthetic process"/>
    <property type="evidence" value="ECO:0007669"/>
    <property type="project" value="UniProtKB-ARBA"/>
</dbReference>
<dbReference type="InterPro" id="IPR032157">
    <property type="entry name" value="PAC4"/>
</dbReference>
<feature type="region of interest" description="Disordered" evidence="1">
    <location>
        <begin position="1"/>
        <end position="25"/>
    </location>
</feature>
<protein>
    <recommendedName>
        <fullName evidence="2">DUF2241 domain-containing protein</fullName>
    </recommendedName>
</protein>
<organism evidence="3 4">
    <name type="scientific">Heterodermia speciosa</name>
    <dbReference type="NCBI Taxonomy" id="116794"/>
    <lineage>
        <taxon>Eukaryota</taxon>
        <taxon>Fungi</taxon>
        <taxon>Dikarya</taxon>
        <taxon>Ascomycota</taxon>
        <taxon>Pezizomycotina</taxon>
        <taxon>Lecanoromycetes</taxon>
        <taxon>OSLEUM clade</taxon>
        <taxon>Lecanoromycetidae</taxon>
        <taxon>Caliciales</taxon>
        <taxon>Physciaceae</taxon>
        <taxon>Heterodermia</taxon>
    </lineage>
</organism>
<gene>
    <name evidence="3" type="ORF">HETSPECPRED_005901</name>
</gene>
<proteinExistence type="predicted"/>
<evidence type="ECO:0000259" key="2">
    <source>
        <dbReference type="Pfam" id="PF10000"/>
    </source>
</evidence>
<evidence type="ECO:0000256" key="1">
    <source>
        <dbReference type="SAM" id="MobiDB-lite"/>
    </source>
</evidence>
<dbReference type="InterPro" id="IPR018717">
    <property type="entry name" value="DUF2241"/>
</dbReference>
<dbReference type="AlphaFoldDB" id="A0A8H3FJH6"/>
<dbReference type="OrthoDB" id="10064407at2759"/>
<dbReference type="SUPFAM" id="SSF55021">
    <property type="entry name" value="ACT-like"/>
    <property type="match status" value="2"/>
</dbReference>
<dbReference type="PANTHER" id="PTHR39199:SF1">
    <property type="entry name" value="BLR5128 PROTEIN"/>
    <property type="match status" value="1"/>
</dbReference>
<feature type="domain" description="DUF2241" evidence="2">
    <location>
        <begin position="165"/>
        <end position="234"/>
    </location>
</feature>
<dbReference type="Pfam" id="PF10000">
    <property type="entry name" value="ACT_3"/>
    <property type="match status" value="1"/>
</dbReference>
<dbReference type="Pfam" id="PF16093">
    <property type="entry name" value="PAC4"/>
    <property type="match status" value="1"/>
</dbReference>
<keyword evidence="4" id="KW-1185">Reference proteome</keyword>
<dbReference type="Proteomes" id="UP000664521">
    <property type="component" value="Unassembled WGS sequence"/>
</dbReference>
<dbReference type="Gene3D" id="3.30.230.100">
    <property type="match status" value="1"/>
</dbReference>
<dbReference type="PANTHER" id="PTHR39199">
    <property type="entry name" value="BLR5128 PROTEIN"/>
    <property type="match status" value="1"/>
</dbReference>
<reference evidence="3" key="1">
    <citation type="submission" date="2021-03" db="EMBL/GenBank/DDBJ databases">
        <authorList>
            <person name="Tagirdzhanova G."/>
        </authorList>
    </citation>
    <scope>NUCLEOTIDE SEQUENCE</scope>
</reference>
<dbReference type="GO" id="GO:0006520">
    <property type="term" value="P:amino acid metabolic process"/>
    <property type="evidence" value="ECO:0007669"/>
    <property type="project" value="UniProtKB-ARBA"/>
</dbReference>
<name>A0A8H3FJH6_9LECA</name>
<dbReference type="InterPro" id="IPR045865">
    <property type="entry name" value="ACT-like_dom_sf"/>
</dbReference>
<dbReference type="GO" id="GO:0043248">
    <property type="term" value="P:proteasome assembly"/>
    <property type="evidence" value="ECO:0007669"/>
    <property type="project" value="InterPro"/>
</dbReference>
<dbReference type="EMBL" id="CAJPDS010000039">
    <property type="protein sequence ID" value="CAF9925699.1"/>
    <property type="molecule type" value="Genomic_DNA"/>
</dbReference>